<organism evidence="3 4">
    <name type="scientific">Camelina sativa</name>
    <name type="common">False flax</name>
    <name type="synonym">Myagrum sativum</name>
    <dbReference type="NCBI Taxonomy" id="90675"/>
    <lineage>
        <taxon>Eukaryota</taxon>
        <taxon>Viridiplantae</taxon>
        <taxon>Streptophyta</taxon>
        <taxon>Embryophyta</taxon>
        <taxon>Tracheophyta</taxon>
        <taxon>Spermatophyta</taxon>
        <taxon>Magnoliopsida</taxon>
        <taxon>eudicotyledons</taxon>
        <taxon>Gunneridae</taxon>
        <taxon>Pentapetalae</taxon>
        <taxon>rosids</taxon>
        <taxon>malvids</taxon>
        <taxon>Brassicales</taxon>
        <taxon>Brassicaceae</taxon>
        <taxon>Camelineae</taxon>
        <taxon>Camelina</taxon>
    </lineage>
</organism>
<reference evidence="4" key="2">
    <citation type="submission" date="2025-08" db="UniProtKB">
        <authorList>
            <consortium name="RefSeq"/>
        </authorList>
    </citation>
    <scope>IDENTIFICATION</scope>
    <source>
        <tissue evidence="4">Leaf</tissue>
    </source>
</reference>
<proteinExistence type="predicted"/>
<evidence type="ECO:0000259" key="2">
    <source>
        <dbReference type="Pfam" id="PF10551"/>
    </source>
</evidence>
<dbReference type="GeneID" id="104728617"/>
<reference evidence="3" key="1">
    <citation type="journal article" date="2014" name="Nat. Commun.">
        <title>The emerging biofuel crop Camelina sativa retains a highly undifferentiated hexaploid genome structure.</title>
        <authorList>
            <person name="Kagale S."/>
            <person name="Koh C."/>
            <person name="Nixon J."/>
            <person name="Bollina V."/>
            <person name="Clarke W.E."/>
            <person name="Tuteja R."/>
            <person name="Spillane C."/>
            <person name="Robinson S.J."/>
            <person name="Links M.G."/>
            <person name="Clarke C."/>
            <person name="Higgins E.E."/>
            <person name="Huebert T."/>
            <person name="Sharpe A.G."/>
            <person name="Parkin I.A."/>
        </authorList>
    </citation>
    <scope>NUCLEOTIDE SEQUENCE [LARGE SCALE GENOMIC DNA]</scope>
    <source>
        <strain evidence="3">cv. DH55</strain>
    </source>
</reference>
<gene>
    <name evidence="4" type="primary">LOC104728617</name>
</gene>
<name>A0ABM0UT31_CAMSA</name>
<accession>A0ABM0UT31</accession>
<evidence type="ECO:0000259" key="1">
    <source>
        <dbReference type="Pfam" id="PF03108"/>
    </source>
</evidence>
<sequence length="524" mass="58541">MLSPATRVESGDELLDPNVVFDVQSGSSFIDGVQTASSEENNLDEYQSWTNFYDSGDDGNCVVPVMEEGGPSCVAEPDDGDCRVPIMDEGRPSSPPTHEGNFLDTSWLEEGKEAPETDVGEEMCAAVSVEEDSLYTGRVFKDKADMQNCLSLYAIKRLFYFRQTRSDPERLIFVCVDPTCRWIVFGHVVSRNSKNFEVRTATLTHTCTIATRAKYSKLASAKVIGSVLERKYANGLRGPRAIDIPDIVLDELKVSVTYMKAWYARETVVRKTRGSDEGSYELLAVYMYLLKQGNPGPIYKLEYKLGEKENKQFKYLFFSLAASIAGVKHMRKVVLVDGTAIKAKFKGVLLAVSMQDANFQVFPIAFGIVDSENIAAWTWFFRHLSGILPDTEDLVIVSDRHRSIYAAVDEVYPQAFHGACAVHIERNVRHFSRKGLSNLVGKAARAFNVSDFTKWYTEIGVRSARCQAYLDAIPLEHWTQAYCQAKCYNIMSSNVAEALNAAIAKFVELPIVSMVESIVTMDCQ</sequence>
<evidence type="ECO:0000313" key="3">
    <source>
        <dbReference type="Proteomes" id="UP000694864"/>
    </source>
</evidence>
<protein>
    <submittedName>
        <fullName evidence="4">Uncharacterized protein LOC104728617</fullName>
    </submittedName>
</protein>
<dbReference type="InterPro" id="IPR004332">
    <property type="entry name" value="Transposase_MuDR"/>
</dbReference>
<dbReference type="PANTHER" id="PTHR31973">
    <property type="entry name" value="POLYPROTEIN, PUTATIVE-RELATED"/>
    <property type="match status" value="1"/>
</dbReference>
<dbReference type="InterPro" id="IPR018289">
    <property type="entry name" value="MULE_transposase_dom"/>
</dbReference>
<feature type="domain" description="MULE transposase" evidence="2">
    <location>
        <begin position="333"/>
        <end position="426"/>
    </location>
</feature>
<dbReference type="Pfam" id="PF03108">
    <property type="entry name" value="DBD_Tnp_Mut"/>
    <property type="match status" value="1"/>
</dbReference>
<evidence type="ECO:0000313" key="4">
    <source>
        <dbReference type="RefSeq" id="XP_010445880.1"/>
    </source>
</evidence>
<feature type="domain" description="Transposase MuDR plant" evidence="1">
    <location>
        <begin position="133"/>
        <end position="186"/>
    </location>
</feature>
<dbReference type="Proteomes" id="UP000694864">
    <property type="component" value="Chromosome 11"/>
</dbReference>
<keyword evidence="3" id="KW-1185">Reference proteome</keyword>
<dbReference type="RefSeq" id="XP_010445880.1">
    <property type="nucleotide sequence ID" value="XM_010447578.1"/>
</dbReference>
<dbReference type="Pfam" id="PF10551">
    <property type="entry name" value="MULE"/>
    <property type="match status" value="1"/>
</dbReference>
<dbReference type="PANTHER" id="PTHR31973:SF187">
    <property type="entry name" value="MUTATOR TRANSPOSASE MUDRA PROTEIN"/>
    <property type="match status" value="1"/>
</dbReference>